<accession>A0A3M7RRK5</accession>
<name>A0A3M7RRK5_BRAPC</name>
<reference evidence="1 2" key="1">
    <citation type="journal article" date="2018" name="Sci. Rep.">
        <title>Genomic signatures of local adaptation to the degree of environmental predictability in rotifers.</title>
        <authorList>
            <person name="Franch-Gras L."/>
            <person name="Hahn C."/>
            <person name="Garcia-Roger E.M."/>
            <person name="Carmona M.J."/>
            <person name="Serra M."/>
            <person name="Gomez A."/>
        </authorList>
    </citation>
    <scope>NUCLEOTIDE SEQUENCE [LARGE SCALE GENOMIC DNA]</scope>
    <source>
        <strain evidence="1">HYR1</strain>
    </source>
</reference>
<dbReference type="Proteomes" id="UP000276133">
    <property type="component" value="Unassembled WGS sequence"/>
</dbReference>
<protein>
    <submittedName>
        <fullName evidence="1">Uncharacterized protein</fullName>
    </submittedName>
</protein>
<dbReference type="EMBL" id="REGN01002804">
    <property type="protein sequence ID" value="RNA26099.1"/>
    <property type="molecule type" value="Genomic_DNA"/>
</dbReference>
<gene>
    <name evidence="1" type="ORF">BpHYR1_046553</name>
</gene>
<proteinExistence type="predicted"/>
<organism evidence="1 2">
    <name type="scientific">Brachionus plicatilis</name>
    <name type="common">Marine rotifer</name>
    <name type="synonym">Brachionus muelleri</name>
    <dbReference type="NCBI Taxonomy" id="10195"/>
    <lineage>
        <taxon>Eukaryota</taxon>
        <taxon>Metazoa</taxon>
        <taxon>Spiralia</taxon>
        <taxon>Gnathifera</taxon>
        <taxon>Rotifera</taxon>
        <taxon>Eurotatoria</taxon>
        <taxon>Monogononta</taxon>
        <taxon>Pseudotrocha</taxon>
        <taxon>Ploima</taxon>
        <taxon>Brachionidae</taxon>
        <taxon>Brachionus</taxon>
    </lineage>
</organism>
<dbReference type="AlphaFoldDB" id="A0A3M7RRK5"/>
<evidence type="ECO:0000313" key="2">
    <source>
        <dbReference type="Proteomes" id="UP000276133"/>
    </source>
</evidence>
<sequence>MILKCLEKFLHEKVMLQIFVQFTFKIKLLFIAPINCDLRIGKFYSIITSPIGSIPASMYEQNKS</sequence>
<comment type="caution">
    <text evidence="1">The sequence shown here is derived from an EMBL/GenBank/DDBJ whole genome shotgun (WGS) entry which is preliminary data.</text>
</comment>
<keyword evidence="2" id="KW-1185">Reference proteome</keyword>
<evidence type="ECO:0000313" key="1">
    <source>
        <dbReference type="EMBL" id="RNA26099.1"/>
    </source>
</evidence>